<feature type="coiled-coil region" evidence="1">
    <location>
        <begin position="275"/>
        <end position="302"/>
    </location>
</feature>
<evidence type="ECO:0000256" key="2">
    <source>
        <dbReference type="SAM" id="MobiDB-lite"/>
    </source>
</evidence>
<feature type="compositionally biased region" description="Acidic residues" evidence="2">
    <location>
        <begin position="744"/>
        <end position="755"/>
    </location>
</feature>
<feature type="compositionally biased region" description="Polar residues" evidence="2">
    <location>
        <begin position="545"/>
        <end position="572"/>
    </location>
</feature>
<dbReference type="OMA" id="LNVMEGN"/>
<feature type="compositionally biased region" description="Basic and acidic residues" evidence="2">
    <location>
        <begin position="179"/>
        <end position="196"/>
    </location>
</feature>
<dbReference type="Proteomes" id="UP000001312">
    <property type="component" value="Unassembled WGS sequence"/>
</dbReference>
<dbReference type="GeneID" id="5488831"/>
<proteinExistence type="predicted"/>
<evidence type="ECO:0000256" key="1">
    <source>
        <dbReference type="SAM" id="Coils"/>
    </source>
</evidence>
<feature type="compositionally biased region" description="Polar residues" evidence="2">
    <location>
        <begin position="856"/>
        <end position="891"/>
    </location>
</feature>
<keyword evidence="1" id="KW-0175">Coiled coil</keyword>
<feature type="compositionally biased region" description="Polar residues" evidence="2">
    <location>
        <begin position="164"/>
        <end position="176"/>
    </location>
</feature>
<feature type="region of interest" description="Disordered" evidence="2">
    <location>
        <begin position="682"/>
        <end position="714"/>
    </location>
</feature>
<dbReference type="STRING" id="665079.A7EMR2"/>
<feature type="region of interest" description="Disordered" evidence="2">
    <location>
        <begin position="245"/>
        <end position="273"/>
    </location>
</feature>
<feature type="region of interest" description="Disordered" evidence="2">
    <location>
        <begin position="851"/>
        <end position="891"/>
    </location>
</feature>
<reference evidence="4" key="1">
    <citation type="journal article" date="2011" name="PLoS Genet.">
        <title>Genomic analysis of the necrotrophic fungal pathogens Sclerotinia sclerotiorum and Botrytis cinerea.</title>
        <authorList>
            <person name="Amselem J."/>
            <person name="Cuomo C.A."/>
            <person name="van Kan J.A."/>
            <person name="Viaud M."/>
            <person name="Benito E.P."/>
            <person name="Couloux A."/>
            <person name="Coutinho P.M."/>
            <person name="de Vries R.P."/>
            <person name="Dyer P.S."/>
            <person name="Fillinger S."/>
            <person name="Fournier E."/>
            <person name="Gout L."/>
            <person name="Hahn M."/>
            <person name="Kohn L."/>
            <person name="Lapalu N."/>
            <person name="Plummer K.M."/>
            <person name="Pradier J.M."/>
            <person name="Quevillon E."/>
            <person name="Sharon A."/>
            <person name="Simon A."/>
            <person name="ten Have A."/>
            <person name="Tudzynski B."/>
            <person name="Tudzynski P."/>
            <person name="Wincker P."/>
            <person name="Andrew M."/>
            <person name="Anthouard V."/>
            <person name="Beever R.E."/>
            <person name="Beffa R."/>
            <person name="Benoit I."/>
            <person name="Bouzid O."/>
            <person name="Brault B."/>
            <person name="Chen Z."/>
            <person name="Choquer M."/>
            <person name="Collemare J."/>
            <person name="Cotton P."/>
            <person name="Danchin E.G."/>
            <person name="Da Silva C."/>
            <person name="Gautier A."/>
            <person name="Giraud C."/>
            <person name="Giraud T."/>
            <person name="Gonzalez C."/>
            <person name="Grossetete S."/>
            <person name="Guldener U."/>
            <person name="Henrissat B."/>
            <person name="Howlett B.J."/>
            <person name="Kodira C."/>
            <person name="Kretschmer M."/>
            <person name="Lappartient A."/>
            <person name="Leroch M."/>
            <person name="Levis C."/>
            <person name="Mauceli E."/>
            <person name="Neuveglise C."/>
            <person name="Oeser B."/>
            <person name="Pearson M."/>
            <person name="Poulain J."/>
            <person name="Poussereau N."/>
            <person name="Quesneville H."/>
            <person name="Rascle C."/>
            <person name="Schumacher J."/>
            <person name="Segurens B."/>
            <person name="Sexton A."/>
            <person name="Silva E."/>
            <person name="Sirven C."/>
            <person name="Soanes D.M."/>
            <person name="Talbot N.J."/>
            <person name="Templeton M."/>
            <person name="Yandava C."/>
            <person name="Yarden O."/>
            <person name="Zeng Q."/>
            <person name="Rollins J.A."/>
            <person name="Lebrun M.H."/>
            <person name="Dickman M."/>
        </authorList>
    </citation>
    <scope>NUCLEOTIDE SEQUENCE [LARGE SCALE GENOMIC DNA]</scope>
    <source>
        <strain evidence="4">ATCC 18683 / 1980 / Ss-1</strain>
    </source>
</reference>
<dbReference type="InParanoid" id="A7EMR2"/>
<dbReference type="RefSeq" id="XP_001592370.1">
    <property type="nucleotide sequence ID" value="XM_001592320.1"/>
</dbReference>
<dbReference type="KEGG" id="ssl:SS1G_06611"/>
<feature type="region of interest" description="Disordered" evidence="2">
    <location>
        <begin position="109"/>
        <end position="130"/>
    </location>
</feature>
<name>A7EMR2_SCLS1</name>
<feature type="region of interest" description="Disordered" evidence="2">
    <location>
        <begin position="164"/>
        <end position="210"/>
    </location>
</feature>
<feature type="compositionally biased region" description="Basic and acidic residues" evidence="2">
    <location>
        <begin position="245"/>
        <end position="260"/>
    </location>
</feature>
<dbReference type="EMBL" id="CH476628">
    <property type="protein sequence ID" value="EDO04128.1"/>
    <property type="molecule type" value="Genomic_DNA"/>
</dbReference>
<gene>
    <name evidence="3" type="ORF">SS1G_06611</name>
</gene>
<evidence type="ECO:0000313" key="4">
    <source>
        <dbReference type="Proteomes" id="UP000001312"/>
    </source>
</evidence>
<feature type="compositionally biased region" description="Polar residues" evidence="2">
    <location>
        <begin position="390"/>
        <end position="399"/>
    </location>
</feature>
<protein>
    <submittedName>
        <fullName evidence="3">Uncharacterized protein</fullName>
    </submittedName>
</protein>
<feature type="region of interest" description="Disordered" evidence="2">
    <location>
        <begin position="740"/>
        <end position="795"/>
    </location>
</feature>
<keyword evidence="4" id="KW-1185">Reference proteome</keyword>
<organism evidence="3 4">
    <name type="scientific">Sclerotinia sclerotiorum (strain ATCC 18683 / 1980 / Ss-1)</name>
    <name type="common">White mold</name>
    <name type="synonym">Whetzelinia sclerotiorum</name>
    <dbReference type="NCBI Taxonomy" id="665079"/>
    <lineage>
        <taxon>Eukaryota</taxon>
        <taxon>Fungi</taxon>
        <taxon>Dikarya</taxon>
        <taxon>Ascomycota</taxon>
        <taxon>Pezizomycotina</taxon>
        <taxon>Leotiomycetes</taxon>
        <taxon>Helotiales</taxon>
        <taxon>Sclerotiniaceae</taxon>
        <taxon>Sclerotinia</taxon>
    </lineage>
</organism>
<accession>A7EMR2</accession>
<feature type="region of interest" description="Disordered" evidence="2">
    <location>
        <begin position="499"/>
        <end position="630"/>
    </location>
</feature>
<sequence length="945" mass="104618">MALANEILICGTDFSRYARIKYSVLGYKVDTVPSCTWYIGTVIMQTQSSTSSTTTIMAYPPRPESQSPTLTEPDMILPLQNETTYDSESSSRHTSFQFASMSEDAWQRPADSKYQSGLPSKTPTTPIIYGNGTMLSDIGEVTEAESTPAKKLPGPAERRFIKQQQLQNGHRVSSVSLGHELRRSGTKTGTHERKISVESASTITSEPQSAMFEDIDDTVSVDDSNFQGDDEESVAESYTDTYREELVETETRRLSRREGNFEDGEDDQNSSAALSRRAEQILLNAKRRLNNMEGNLTRARSSLYVTPSISMPSIYSSSPLTNPSLLQIDRRISGVPSRQRSFSSFHTSSAALSPGHSRVWSENNISPSRATAFPVRASSAAATYRTRSSMGSHASNPASPGSPPIIKEESNGNIRPIGSGRSSPHNRVSPSQASYLEPLVEDGVPEFDDRTNGWTNPDRDYSTVREGRLSRSSSTSSIRMQDIQHQMHDLKGRLSALRDRARDDNMKRRSLQSLRTPSPFTAGEQWYNGGVNGQDAKTDSVVDHGQSNGAQNGDSSKDTYSVHLSQSSTRQAPNYPKSDATSIYEDVDESQVKSPELSSPRQNHTPIVEEEGYDTCSEESEISSNHSYNDDREEFNEFDHEDNSDASIYHESVTEQISHEDREDAFDYEHFFLHSAMGTMSRERRGSITSEDSVETTRGPTAPMPLVENDHDPSQRSSVVHLRSDSNASISTLATFATAKSNMDDEESSEDEEYPFDSTAPYTDIRNHNAPDSPTIAPYNSKRAGSIGNKRSTFGSLPRNTAIHDYNDIGIARGSGLYDIDIRPDLHSRNRSLDSVTSNSTARSFPLSTKLREYPNNFTPPGTASSTPCHPTRTTSLENNRNKARTSPTQMLSNDDQILVERLVASLGKCILGLQNTEAGNYDSRIWRRRLDAARRVLDGEEGAI</sequence>
<feature type="region of interest" description="Disordered" evidence="2">
    <location>
        <begin position="384"/>
        <end position="479"/>
    </location>
</feature>
<dbReference type="AlphaFoldDB" id="A7EMR2"/>
<feature type="compositionally biased region" description="Basic and acidic residues" evidence="2">
    <location>
        <begin position="447"/>
        <end position="469"/>
    </location>
</feature>
<feature type="compositionally biased region" description="Polar residues" evidence="2">
    <location>
        <begin position="592"/>
        <end position="605"/>
    </location>
</feature>
<feature type="compositionally biased region" description="Polar residues" evidence="2">
    <location>
        <begin position="420"/>
        <end position="434"/>
    </location>
</feature>
<feature type="compositionally biased region" description="Polar residues" evidence="2">
    <location>
        <begin position="113"/>
        <end position="125"/>
    </location>
</feature>
<feature type="compositionally biased region" description="Acidic residues" evidence="2">
    <location>
        <begin position="608"/>
        <end position="621"/>
    </location>
</feature>
<feature type="compositionally biased region" description="Polar residues" evidence="2">
    <location>
        <begin position="198"/>
        <end position="208"/>
    </location>
</feature>
<evidence type="ECO:0000313" key="3">
    <source>
        <dbReference type="EMBL" id="EDO04128.1"/>
    </source>
</evidence>
<feature type="compositionally biased region" description="Polar residues" evidence="2">
    <location>
        <begin position="687"/>
        <end position="699"/>
    </location>
</feature>